<proteinExistence type="predicted"/>
<keyword evidence="1" id="KW-0472">Membrane</keyword>
<dbReference type="AlphaFoldDB" id="A0A7S1ITZ0"/>
<dbReference type="EMBL" id="HBGA01090660">
    <property type="protein sequence ID" value="CAD9022793.1"/>
    <property type="molecule type" value="Transcribed_RNA"/>
</dbReference>
<feature type="transmembrane region" description="Helical" evidence="1">
    <location>
        <begin position="64"/>
        <end position="84"/>
    </location>
</feature>
<feature type="signal peptide" evidence="2">
    <location>
        <begin position="1"/>
        <end position="18"/>
    </location>
</feature>
<keyword evidence="2" id="KW-0732">Signal</keyword>
<evidence type="ECO:0000256" key="1">
    <source>
        <dbReference type="SAM" id="Phobius"/>
    </source>
</evidence>
<keyword evidence="1" id="KW-0812">Transmembrane</keyword>
<feature type="chain" id="PRO_5030755966" evidence="2">
    <location>
        <begin position="19"/>
        <end position="113"/>
    </location>
</feature>
<evidence type="ECO:0000256" key="2">
    <source>
        <dbReference type="SAM" id="SignalP"/>
    </source>
</evidence>
<evidence type="ECO:0000313" key="3">
    <source>
        <dbReference type="EMBL" id="CAD9022793.1"/>
    </source>
</evidence>
<organism evidence="3">
    <name type="scientific">Eutreptiella gymnastica</name>
    <dbReference type="NCBI Taxonomy" id="73025"/>
    <lineage>
        <taxon>Eukaryota</taxon>
        <taxon>Discoba</taxon>
        <taxon>Euglenozoa</taxon>
        <taxon>Euglenida</taxon>
        <taxon>Spirocuta</taxon>
        <taxon>Euglenophyceae</taxon>
        <taxon>Eutreptiales</taxon>
        <taxon>Eutreptiaceae</taxon>
        <taxon>Eutreptiella</taxon>
    </lineage>
</organism>
<name>A0A7S1ITZ0_9EUGL</name>
<gene>
    <name evidence="3" type="ORF">EGYM00392_LOCUS33915</name>
</gene>
<sequence>MVPLYLTVFLICINNVRQGVVGPATSTRVLLLMACALHLPANLPISFWNNFPFHTVRDVCLGPYSYYDLLLICQVWGLMLYFLFLRKEFLRNKEIQVQNLRQECQDDADWGPY</sequence>
<keyword evidence="1" id="KW-1133">Transmembrane helix</keyword>
<reference evidence="3" key="1">
    <citation type="submission" date="2021-01" db="EMBL/GenBank/DDBJ databases">
        <authorList>
            <person name="Corre E."/>
            <person name="Pelletier E."/>
            <person name="Niang G."/>
            <person name="Scheremetjew M."/>
            <person name="Finn R."/>
            <person name="Kale V."/>
            <person name="Holt S."/>
            <person name="Cochrane G."/>
            <person name="Meng A."/>
            <person name="Brown T."/>
            <person name="Cohen L."/>
        </authorList>
    </citation>
    <scope>NUCLEOTIDE SEQUENCE</scope>
    <source>
        <strain evidence="3">NIES-381</strain>
    </source>
</reference>
<accession>A0A7S1ITZ0</accession>
<protein>
    <submittedName>
        <fullName evidence="3">Uncharacterized protein</fullName>
    </submittedName>
</protein>